<gene>
    <name evidence="2" type="ORF">SAMN05444007_10530</name>
</gene>
<dbReference type="Gene3D" id="3.20.20.100">
    <property type="entry name" value="NADP-dependent oxidoreductase domain"/>
    <property type="match status" value="1"/>
</dbReference>
<sequence length="490" mass="53560">MTQAPDRFALAPGLEMSRAVTGLWQVADIERTSGPIPPAEGAGMLERYVEAGFDTFDMADHYGTSEIIAGELLKTHRDTARPPLAFTKWCPAPGPMTADVVCAGVQERLDRLGVDCVDLLQFHWWSFSHPAWLDALHELTRLRAEGLIREIGVTNFDAAHLRLALADGVPLRSNQVSFSLIDRRAAGPLAALCRDSDVRLLAYGTLCGGFLSERWLDRPEPQEIGDWSKMKYKRFIDTAGGWAAFQRILHAAHGIARKHGVSVSNVASRWVLEQQGVAGVIIGARLGEAMHAADNARLFSFALDHEDRQNLDDAFAQTQEIPGDCGDEYRQPPFLTASGDLSHHLDRMPLAHEAQEIPHRPGNRRVLSGADWEEIAGYCRAQRIGDRILVSGTTATAGRDRVVAADDAGAQTTFVLDKILAALAALDARAEDVIRTRIYITDEADVGAVSKAHGRVFSRIKPANTLVVVKQLIGGYRVEIEAEALTRATG</sequence>
<dbReference type="SUPFAM" id="SSF55298">
    <property type="entry name" value="YjgF-like"/>
    <property type="match status" value="1"/>
</dbReference>
<evidence type="ECO:0000259" key="1">
    <source>
        <dbReference type="Pfam" id="PF00248"/>
    </source>
</evidence>
<dbReference type="OrthoDB" id="9783572at2"/>
<organism evidence="2 3">
    <name type="scientific">Cribrihabitans marinus</name>
    <dbReference type="NCBI Taxonomy" id="1227549"/>
    <lineage>
        <taxon>Bacteria</taxon>
        <taxon>Pseudomonadati</taxon>
        <taxon>Pseudomonadota</taxon>
        <taxon>Alphaproteobacteria</taxon>
        <taxon>Rhodobacterales</taxon>
        <taxon>Paracoccaceae</taxon>
        <taxon>Cribrihabitans</taxon>
    </lineage>
</organism>
<keyword evidence="3" id="KW-1185">Reference proteome</keyword>
<reference evidence="2 3" key="1">
    <citation type="submission" date="2016-10" db="EMBL/GenBank/DDBJ databases">
        <authorList>
            <person name="de Groot N.N."/>
        </authorList>
    </citation>
    <scope>NUCLEOTIDE SEQUENCE [LARGE SCALE GENOMIC DNA]</scope>
    <source>
        <strain evidence="2 3">DSM 29340</strain>
    </source>
</reference>
<dbReference type="Proteomes" id="UP000199379">
    <property type="component" value="Unassembled WGS sequence"/>
</dbReference>
<evidence type="ECO:0000313" key="2">
    <source>
        <dbReference type="EMBL" id="SEJ48537.1"/>
    </source>
</evidence>
<protein>
    <submittedName>
        <fullName evidence="2">Predicted oxidoreductase</fullName>
    </submittedName>
</protein>
<feature type="domain" description="NADP-dependent oxidoreductase" evidence="1">
    <location>
        <begin position="22"/>
        <end position="313"/>
    </location>
</feature>
<dbReference type="PANTHER" id="PTHR43147:SF2">
    <property type="entry name" value="NADP-DEPENDENT OXIDOREDUCTASE DOMAIN-CONTAINING PROTEIN"/>
    <property type="match status" value="1"/>
</dbReference>
<dbReference type="InterPro" id="IPR036812">
    <property type="entry name" value="NAD(P)_OxRdtase_dom_sf"/>
</dbReference>
<dbReference type="CDD" id="cd06154">
    <property type="entry name" value="YjgF_YER057c_UK114_like_6"/>
    <property type="match status" value="1"/>
</dbReference>
<dbReference type="EMBL" id="FNYD01000005">
    <property type="protein sequence ID" value="SEJ48537.1"/>
    <property type="molecule type" value="Genomic_DNA"/>
</dbReference>
<name>A0A1H6ZAU1_9RHOB</name>
<dbReference type="Pfam" id="PF01042">
    <property type="entry name" value="Ribonuc_L-PSP"/>
    <property type="match status" value="1"/>
</dbReference>
<proteinExistence type="predicted"/>
<dbReference type="PANTHER" id="PTHR43147">
    <property type="entry name" value="PROTEIN TAS"/>
    <property type="match status" value="1"/>
</dbReference>
<dbReference type="STRING" id="1227549.SAMN05444007_10530"/>
<dbReference type="InterPro" id="IPR006175">
    <property type="entry name" value="YjgF/YER057c/UK114"/>
</dbReference>
<dbReference type="Gene3D" id="3.30.1330.40">
    <property type="entry name" value="RutC-like"/>
    <property type="match status" value="1"/>
</dbReference>
<dbReference type="SUPFAM" id="SSF51430">
    <property type="entry name" value="NAD(P)-linked oxidoreductase"/>
    <property type="match status" value="1"/>
</dbReference>
<dbReference type="GO" id="GO:0016491">
    <property type="term" value="F:oxidoreductase activity"/>
    <property type="evidence" value="ECO:0007669"/>
    <property type="project" value="InterPro"/>
</dbReference>
<dbReference type="InterPro" id="IPR020471">
    <property type="entry name" value="AKR"/>
</dbReference>
<dbReference type="PRINTS" id="PR00069">
    <property type="entry name" value="ALDKETRDTASE"/>
</dbReference>
<dbReference type="InterPro" id="IPR035959">
    <property type="entry name" value="RutC-like_sf"/>
</dbReference>
<dbReference type="InterPro" id="IPR023210">
    <property type="entry name" value="NADP_OxRdtase_dom"/>
</dbReference>
<dbReference type="Pfam" id="PF00248">
    <property type="entry name" value="Aldo_ket_red"/>
    <property type="match status" value="1"/>
</dbReference>
<dbReference type="AlphaFoldDB" id="A0A1H6ZAU1"/>
<dbReference type="CDD" id="cd19101">
    <property type="entry name" value="AKR_unchar"/>
    <property type="match status" value="1"/>
</dbReference>
<accession>A0A1H6ZAU1</accession>
<dbReference type="RefSeq" id="WP_092365661.1">
    <property type="nucleotide sequence ID" value="NZ_BMGV01000005.1"/>
</dbReference>
<evidence type="ECO:0000313" key="3">
    <source>
        <dbReference type="Proteomes" id="UP000199379"/>
    </source>
</evidence>